<evidence type="ECO:0000256" key="2">
    <source>
        <dbReference type="SAM" id="Phobius"/>
    </source>
</evidence>
<gene>
    <name evidence="4" type="ORF">EDM52_19515</name>
</gene>
<dbReference type="Proteomes" id="UP000282028">
    <property type="component" value="Unassembled WGS sequence"/>
</dbReference>
<keyword evidence="2" id="KW-0812">Transmembrane</keyword>
<evidence type="ECO:0000313" key="4">
    <source>
        <dbReference type="EMBL" id="RNB69033.1"/>
    </source>
</evidence>
<dbReference type="AlphaFoldDB" id="A0A3M8C0F8"/>
<dbReference type="OrthoDB" id="2467498at2"/>
<name>A0A3M8C0F8_9BACL</name>
<evidence type="ECO:0000259" key="3">
    <source>
        <dbReference type="Pfam" id="PF26347"/>
    </source>
</evidence>
<feature type="domain" description="Sporulation membrane protein YtrI C-terminal" evidence="3">
    <location>
        <begin position="81"/>
        <end position="153"/>
    </location>
</feature>
<dbReference type="InterPro" id="IPR058620">
    <property type="entry name" value="YtrI_C"/>
</dbReference>
<feature type="coiled-coil region" evidence="1">
    <location>
        <begin position="32"/>
        <end position="59"/>
    </location>
</feature>
<keyword evidence="5" id="KW-1185">Reference proteome</keyword>
<evidence type="ECO:0000313" key="5">
    <source>
        <dbReference type="Proteomes" id="UP000282028"/>
    </source>
</evidence>
<evidence type="ECO:0000256" key="1">
    <source>
        <dbReference type="SAM" id="Coils"/>
    </source>
</evidence>
<keyword evidence="1" id="KW-0175">Coiled coil</keyword>
<reference evidence="4 5" key="1">
    <citation type="submission" date="2018-10" db="EMBL/GenBank/DDBJ databases">
        <title>Phylogenomics of Brevibacillus.</title>
        <authorList>
            <person name="Dunlap C."/>
        </authorList>
    </citation>
    <scope>NUCLEOTIDE SEQUENCE [LARGE SCALE GENOMIC DNA]</scope>
    <source>
        <strain evidence="4 5">JCM 12215</strain>
    </source>
</reference>
<sequence>MSDKPWKRYIALFMIGSMIGGAAILFVYGREMEEMMLLSKSLEMQNKKLYEENQSLKQSQRVSRKKQDTIIEEIRVSVMDPKPHPTIEVQIVGQMEKDLISLKGKKIEQVAEVHQVLHEMLRRREYVLTDGSMTEVRIKTVVISRTLHLFVTAEVKKEDVLKKVARNFLFINSYYQSEQTNEHYGQGSP</sequence>
<accession>A0A3M8C0F8</accession>
<comment type="caution">
    <text evidence="4">The sequence shown here is derived from an EMBL/GenBank/DDBJ whole genome shotgun (WGS) entry which is preliminary data.</text>
</comment>
<dbReference type="Pfam" id="PF26347">
    <property type="entry name" value="YtrI_sporulation"/>
    <property type="match status" value="1"/>
</dbReference>
<feature type="transmembrane region" description="Helical" evidence="2">
    <location>
        <begin position="6"/>
        <end position="28"/>
    </location>
</feature>
<organism evidence="4 5">
    <name type="scientific">Brevibacillus invocatus</name>
    <dbReference type="NCBI Taxonomy" id="173959"/>
    <lineage>
        <taxon>Bacteria</taxon>
        <taxon>Bacillati</taxon>
        <taxon>Bacillota</taxon>
        <taxon>Bacilli</taxon>
        <taxon>Bacillales</taxon>
        <taxon>Paenibacillaceae</taxon>
        <taxon>Brevibacillus</taxon>
    </lineage>
</organism>
<keyword evidence="2" id="KW-1133">Transmembrane helix</keyword>
<dbReference type="EMBL" id="RHHR01000040">
    <property type="protein sequence ID" value="RNB69033.1"/>
    <property type="molecule type" value="Genomic_DNA"/>
</dbReference>
<protein>
    <recommendedName>
        <fullName evidence="3">Sporulation membrane protein YtrI C-terminal domain-containing protein</fullName>
    </recommendedName>
</protein>
<keyword evidence="2" id="KW-0472">Membrane</keyword>
<dbReference type="RefSeq" id="WP_122910624.1">
    <property type="nucleotide sequence ID" value="NZ_CBCSBE010000026.1"/>
</dbReference>
<proteinExistence type="predicted"/>